<dbReference type="InterPro" id="IPR053163">
    <property type="entry name" value="HTH-type_regulator_Rgg"/>
</dbReference>
<dbReference type="SUPFAM" id="SSF47413">
    <property type="entry name" value="lambda repressor-like DNA-binding domains"/>
    <property type="match status" value="1"/>
</dbReference>
<dbReference type="EMBL" id="JWIY01000002">
    <property type="protein sequence ID" value="KIC77765.1"/>
    <property type="molecule type" value="Genomic_DNA"/>
</dbReference>
<dbReference type="InterPro" id="IPR041315">
    <property type="entry name" value="PlcR_TPR"/>
</dbReference>
<dbReference type="STRING" id="862969.SCI_0280"/>
<dbReference type="CDD" id="cd00093">
    <property type="entry name" value="HTH_XRE"/>
    <property type="match status" value="1"/>
</dbReference>
<organism evidence="2 3">
    <name type="scientific">Streptococcus constellatus</name>
    <dbReference type="NCBI Taxonomy" id="76860"/>
    <lineage>
        <taxon>Bacteria</taxon>
        <taxon>Bacillati</taxon>
        <taxon>Bacillota</taxon>
        <taxon>Bacilli</taxon>
        <taxon>Lactobacillales</taxon>
        <taxon>Streptococcaceae</taxon>
        <taxon>Streptococcus</taxon>
        <taxon>Streptococcus anginosus group</taxon>
    </lineage>
</organism>
<dbReference type="AlphaFoldDB" id="A0A0C1K454"/>
<dbReference type="Gene3D" id="1.25.40.10">
    <property type="entry name" value="Tetratricopeptide repeat domain"/>
    <property type="match status" value="1"/>
</dbReference>
<dbReference type="SMART" id="SM00530">
    <property type="entry name" value="HTH_XRE"/>
    <property type="match status" value="1"/>
</dbReference>
<dbReference type="Pfam" id="PF01381">
    <property type="entry name" value="HTH_3"/>
    <property type="match status" value="1"/>
</dbReference>
<name>A0A0C1K454_STRCV</name>
<dbReference type="RefSeq" id="WP_020997590.1">
    <property type="nucleotide sequence ID" value="NZ_CAJPUH010000052.1"/>
</dbReference>
<dbReference type="Pfam" id="PF18768">
    <property type="entry name" value="RNPP_C"/>
    <property type="match status" value="1"/>
</dbReference>
<dbReference type="PROSITE" id="PS50943">
    <property type="entry name" value="HTH_CROC1"/>
    <property type="match status" value="1"/>
</dbReference>
<dbReference type="InterPro" id="IPR001387">
    <property type="entry name" value="Cro/C1-type_HTH"/>
</dbReference>
<proteinExistence type="predicted"/>
<evidence type="ECO:0000259" key="1">
    <source>
        <dbReference type="PROSITE" id="PS50943"/>
    </source>
</evidence>
<accession>A0A0C1K454</accession>
<gene>
    <name evidence="2" type="ORF">RN79_06065</name>
</gene>
<reference evidence="2 3" key="1">
    <citation type="submission" date="2014-12" db="EMBL/GenBank/DDBJ databases">
        <title>Partial genome sequence of Streptococcus constellatus KCOM 1650 (= ChDC B144).</title>
        <authorList>
            <person name="Kook J.-K."/>
            <person name="Park S.-N."/>
            <person name="Lim Y.K."/>
            <person name="Jo E."/>
        </authorList>
    </citation>
    <scope>NUCLEOTIDE SEQUENCE [LARGE SCALE GENOMIC DNA]</scope>
    <source>
        <strain evidence="2 3">KCOM 1650</strain>
    </source>
</reference>
<dbReference type="InterPro" id="IPR010982">
    <property type="entry name" value="Lambda_DNA-bd_dom_sf"/>
</dbReference>
<evidence type="ECO:0000313" key="3">
    <source>
        <dbReference type="Proteomes" id="UP000031339"/>
    </source>
</evidence>
<evidence type="ECO:0000313" key="2">
    <source>
        <dbReference type="EMBL" id="KIC77765.1"/>
    </source>
</evidence>
<dbReference type="PANTHER" id="PTHR37038:SF14">
    <property type="entry name" value="TRANSCRIPTIONAL ACTIVATOR"/>
    <property type="match status" value="1"/>
</dbReference>
<dbReference type="PANTHER" id="PTHR37038">
    <property type="entry name" value="TRANSCRIPTIONAL REGULATOR-RELATED"/>
    <property type="match status" value="1"/>
</dbReference>
<dbReference type="eggNOG" id="COG1396">
    <property type="taxonomic scope" value="Bacteria"/>
</dbReference>
<comment type="caution">
    <text evidence="2">The sequence shown here is derived from an EMBL/GenBank/DDBJ whole genome shotgun (WGS) entry which is preliminary data.</text>
</comment>
<sequence length="290" mass="34389">MSTLLATRLKSKRLELGLSQKELAEGVCEQGQISRMEKGKYMPGSDLLYSLSKKMNVTMNYFFDDSVLGETSKLVQFKELVESFLVKREYDSLKYLYSLEIDKWHRLSLSDQNYLEWIGAIVSFHCDNKREEAIIKLEQMLVRLNKDELMYLRISNTLLDFFLEEKNNDEFEKCYQAIISKLQNIDFTHTIELKIYIKIRYNFCRYLWKSFQIEKGIEETLDVIEKCNEYSCSYLLADLYCILANISEDFSSQSIVKQYFTFSQVLYKLSGNEKMALILEKYLRDNFKKI</sequence>
<protein>
    <submittedName>
        <fullName evidence="2">XRE family transcriptional regulator</fullName>
    </submittedName>
</protein>
<feature type="domain" description="HTH cro/C1-type" evidence="1">
    <location>
        <begin position="9"/>
        <end position="62"/>
    </location>
</feature>
<dbReference type="GO" id="GO:0003677">
    <property type="term" value="F:DNA binding"/>
    <property type="evidence" value="ECO:0007669"/>
    <property type="project" value="InterPro"/>
</dbReference>
<dbReference type="InterPro" id="IPR011990">
    <property type="entry name" value="TPR-like_helical_dom_sf"/>
</dbReference>
<dbReference type="OrthoDB" id="1150409at2"/>
<dbReference type="Proteomes" id="UP000031339">
    <property type="component" value="Unassembled WGS sequence"/>
</dbReference>